<protein>
    <submittedName>
        <fullName evidence="1">Uncharacterized protein</fullName>
    </submittedName>
</protein>
<gene>
    <name evidence="1" type="ORF">SAMN05216404_10955</name>
</gene>
<dbReference type="RefSeq" id="WP_139176879.1">
    <property type="nucleotide sequence ID" value="NZ_FOCT01000009.1"/>
</dbReference>
<dbReference type="Proteomes" id="UP000183898">
    <property type="component" value="Unassembled WGS sequence"/>
</dbReference>
<dbReference type="EMBL" id="FOCT01000009">
    <property type="protein sequence ID" value="SEN96439.1"/>
    <property type="molecule type" value="Genomic_DNA"/>
</dbReference>
<proteinExistence type="predicted"/>
<sequence length="77" mass="8951">MDRDNENWRSLWTLEMISRIAVHQSGITARVARSPDDPGKDRISLENTAHVDLSRWDLDELADEVMALWLEGNFERV</sequence>
<evidence type="ECO:0000313" key="1">
    <source>
        <dbReference type="EMBL" id="SEN96439.1"/>
    </source>
</evidence>
<accession>A0A1H8KU94</accession>
<evidence type="ECO:0000313" key="2">
    <source>
        <dbReference type="Proteomes" id="UP000183898"/>
    </source>
</evidence>
<name>A0A1H8KU94_9PROT</name>
<organism evidence="1 2">
    <name type="scientific">Nitrosospira multiformis</name>
    <dbReference type="NCBI Taxonomy" id="1231"/>
    <lineage>
        <taxon>Bacteria</taxon>
        <taxon>Pseudomonadati</taxon>
        <taxon>Pseudomonadota</taxon>
        <taxon>Betaproteobacteria</taxon>
        <taxon>Nitrosomonadales</taxon>
        <taxon>Nitrosomonadaceae</taxon>
        <taxon>Nitrosospira</taxon>
    </lineage>
</organism>
<reference evidence="1 2" key="1">
    <citation type="submission" date="2016-10" db="EMBL/GenBank/DDBJ databases">
        <authorList>
            <person name="de Groot N.N."/>
        </authorList>
    </citation>
    <scope>NUCLEOTIDE SEQUENCE [LARGE SCALE GENOMIC DNA]</scope>
    <source>
        <strain evidence="1 2">Nl18</strain>
    </source>
</reference>
<dbReference type="AlphaFoldDB" id="A0A1H8KU94"/>